<dbReference type="InterPro" id="IPR013320">
    <property type="entry name" value="ConA-like_dom_sf"/>
</dbReference>
<keyword evidence="3" id="KW-1185">Reference proteome</keyword>
<dbReference type="Proteomes" id="UP001620645">
    <property type="component" value="Unassembled WGS sequence"/>
</dbReference>
<name>A0ABD2JKD1_HETSC</name>
<evidence type="ECO:0000313" key="2">
    <source>
        <dbReference type="EMBL" id="KAL3091061.1"/>
    </source>
</evidence>
<dbReference type="CDD" id="cd12885">
    <property type="entry name" value="SPRY_RanBP_like"/>
    <property type="match status" value="1"/>
</dbReference>
<dbReference type="InterPro" id="IPR001870">
    <property type="entry name" value="B30.2/SPRY"/>
</dbReference>
<dbReference type="InterPro" id="IPR043136">
    <property type="entry name" value="B30.2/SPRY_sf"/>
</dbReference>
<dbReference type="InterPro" id="IPR003877">
    <property type="entry name" value="SPRY_dom"/>
</dbReference>
<dbReference type="SUPFAM" id="SSF49899">
    <property type="entry name" value="Concanavalin A-like lectins/glucanases"/>
    <property type="match status" value="1"/>
</dbReference>
<protein>
    <recommendedName>
        <fullName evidence="1">B30.2/SPRY domain-containing protein</fullName>
    </recommendedName>
</protein>
<dbReference type="Pfam" id="PF00622">
    <property type="entry name" value="SPRY"/>
    <property type="match status" value="1"/>
</dbReference>
<accession>A0ABD2JKD1</accession>
<dbReference type="PROSITE" id="PS50188">
    <property type="entry name" value="B302_SPRY"/>
    <property type="match status" value="1"/>
</dbReference>
<dbReference type="InterPro" id="IPR044736">
    <property type="entry name" value="Gid1/RanBPM/SPLA_SPRY"/>
</dbReference>
<dbReference type="Gene3D" id="2.60.120.920">
    <property type="match status" value="1"/>
</dbReference>
<proteinExistence type="predicted"/>
<dbReference type="AlphaFoldDB" id="A0ABD2JKD1"/>
<reference evidence="2 3" key="1">
    <citation type="submission" date="2024-10" db="EMBL/GenBank/DDBJ databases">
        <authorList>
            <person name="Kim D."/>
        </authorList>
    </citation>
    <scope>NUCLEOTIDE SEQUENCE [LARGE SCALE GENOMIC DNA]</scope>
    <source>
        <strain evidence="2">Taebaek</strain>
    </source>
</reference>
<gene>
    <name evidence="2" type="ORF">niasHS_005024</name>
</gene>
<sequence>MKWRKNKSRESWLINFFGFAVKQPKKLDGTIRNKKGTYAYESNGEIYINGERKGRNAQYSYGVGDTVGIAVNSATRQISFTKNGLRLDLSDFLVDPSFADDSFHPFVSLYDTGDKIEANFGPNFKFDLQLSEE</sequence>
<evidence type="ECO:0000259" key="1">
    <source>
        <dbReference type="PROSITE" id="PS50188"/>
    </source>
</evidence>
<organism evidence="2 3">
    <name type="scientific">Heterodera schachtii</name>
    <name type="common">Sugarbeet cyst nematode worm</name>
    <name type="synonym">Tylenchus schachtii</name>
    <dbReference type="NCBI Taxonomy" id="97005"/>
    <lineage>
        <taxon>Eukaryota</taxon>
        <taxon>Metazoa</taxon>
        <taxon>Ecdysozoa</taxon>
        <taxon>Nematoda</taxon>
        <taxon>Chromadorea</taxon>
        <taxon>Rhabditida</taxon>
        <taxon>Tylenchina</taxon>
        <taxon>Tylenchomorpha</taxon>
        <taxon>Tylenchoidea</taxon>
        <taxon>Heteroderidae</taxon>
        <taxon>Heteroderinae</taxon>
        <taxon>Heterodera</taxon>
    </lineage>
</organism>
<evidence type="ECO:0000313" key="3">
    <source>
        <dbReference type="Proteomes" id="UP001620645"/>
    </source>
</evidence>
<feature type="domain" description="B30.2/SPRY" evidence="1">
    <location>
        <begin position="1"/>
        <end position="125"/>
    </location>
</feature>
<dbReference type="EMBL" id="JBICCN010000137">
    <property type="protein sequence ID" value="KAL3091061.1"/>
    <property type="molecule type" value="Genomic_DNA"/>
</dbReference>
<comment type="caution">
    <text evidence="2">The sequence shown here is derived from an EMBL/GenBank/DDBJ whole genome shotgun (WGS) entry which is preliminary data.</text>
</comment>